<sequence>MRFGSIAQISHKDKVLGTVSALSSNSWQLFLLSSLYFLCCIFGFFELYRIFKTSYKNKIKSKNSKKLNSKIFFFRVSIISVTFWLSLQRALLNLIQPTNFIYKSNYLINLFYLRLPLYLQFLE</sequence>
<organism evidence="2 4">
    <name type="scientific">Anaeramoeba ignava</name>
    <name type="common">Anaerobic marine amoeba</name>
    <dbReference type="NCBI Taxonomy" id="1746090"/>
    <lineage>
        <taxon>Eukaryota</taxon>
        <taxon>Metamonada</taxon>
        <taxon>Anaeramoebidae</taxon>
        <taxon>Anaeramoeba</taxon>
    </lineage>
</organism>
<dbReference type="EMBL" id="JAPDFW010000061">
    <property type="protein sequence ID" value="KAJ5076471.1"/>
    <property type="molecule type" value="Genomic_DNA"/>
</dbReference>
<dbReference type="AlphaFoldDB" id="A0A9Q0LPP7"/>
<evidence type="ECO:0000256" key="1">
    <source>
        <dbReference type="SAM" id="Phobius"/>
    </source>
</evidence>
<accession>A0A9Q0LPP7</accession>
<keyword evidence="1" id="KW-0812">Transmembrane</keyword>
<evidence type="ECO:0000313" key="3">
    <source>
        <dbReference type="EMBL" id="KAJ5078005.1"/>
    </source>
</evidence>
<protein>
    <submittedName>
        <fullName evidence="2">Uncharacterized protein</fullName>
    </submittedName>
</protein>
<keyword evidence="4" id="KW-1185">Reference proteome</keyword>
<dbReference type="Proteomes" id="UP001149090">
    <property type="component" value="Unassembled WGS sequence"/>
</dbReference>
<proteinExistence type="predicted"/>
<keyword evidence="1" id="KW-1133">Transmembrane helix</keyword>
<feature type="transmembrane region" description="Helical" evidence="1">
    <location>
        <begin position="72"/>
        <end position="92"/>
    </location>
</feature>
<evidence type="ECO:0000313" key="4">
    <source>
        <dbReference type="Proteomes" id="UP001149090"/>
    </source>
</evidence>
<name>A0A9Q0LPP7_ANAIG</name>
<reference evidence="2" key="1">
    <citation type="submission" date="2022-10" db="EMBL/GenBank/DDBJ databases">
        <title>Novel sulphate-reducing endosymbionts in the free-living metamonad Anaeramoeba.</title>
        <authorList>
            <person name="Jerlstrom-Hultqvist J."/>
            <person name="Cepicka I."/>
            <person name="Gallot-Lavallee L."/>
            <person name="Salas-Leiva D."/>
            <person name="Curtis B.A."/>
            <person name="Zahonova K."/>
            <person name="Pipaliya S."/>
            <person name="Dacks J."/>
            <person name="Roger A.J."/>
        </authorList>
    </citation>
    <scope>NUCLEOTIDE SEQUENCE</scope>
    <source>
        <strain evidence="2">BMAN</strain>
    </source>
</reference>
<keyword evidence="1" id="KW-0472">Membrane</keyword>
<evidence type="ECO:0000313" key="2">
    <source>
        <dbReference type="EMBL" id="KAJ5076471.1"/>
    </source>
</evidence>
<comment type="caution">
    <text evidence="2">The sequence shown here is derived from an EMBL/GenBank/DDBJ whole genome shotgun (WGS) entry which is preliminary data.</text>
</comment>
<dbReference type="EMBL" id="JAPDFW010000055">
    <property type="protein sequence ID" value="KAJ5078005.1"/>
    <property type="molecule type" value="Genomic_DNA"/>
</dbReference>
<feature type="transmembrane region" description="Helical" evidence="1">
    <location>
        <begin position="29"/>
        <end position="51"/>
    </location>
</feature>
<gene>
    <name evidence="3" type="ORF">M0811_05262</name>
    <name evidence="2" type="ORF">M0811_06471</name>
</gene>